<dbReference type="EMBL" id="DXBY01000214">
    <property type="protein sequence ID" value="HIZ36601.1"/>
    <property type="molecule type" value="Genomic_DNA"/>
</dbReference>
<evidence type="ECO:0000256" key="2">
    <source>
        <dbReference type="ARBA" id="ARBA00022598"/>
    </source>
</evidence>
<dbReference type="GO" id="GO:0005737">
    <property type="term" value="C:cytoplasm"/>
    <property type="evidence" value="ECO:0007669"/>
    <property type="project" value="TreeGrafter"/>
</dbReference>
<reference evidence="8" key="2">
    <citation type="submission" date="2021-04" db="EMBL/GenBank/DDBJ databases">
        <authorList>
            <person name="Gilroy R."/>
        </authorList>
    </citation>
    <scope>NUCLEOTIDE SEQUENCE</scope>
    <source>
        <strain evidence="8">ChiGjej4B4-7305</strain>
    </source>
</reference>
<protein>
    <recommendedName>
        <fullName evidence="7">ATP-grasp domain-containing protein</fullName>
    </recommendedName>
</protein>
<keyword evidence="4 5" id="KW-0067">ATP-binding</keyword>
<dbReference type="Proteomes" id="UP000824037">
    <property type="component" value="Unassembled WGS sequence"/>
</dbReference>
<organism evidence="8 9">
    <name type="scientific">Candidatus Ruania gallistercoris</name>
    <dbReference type="NCBI Taxonomy" id="2838746"/>
    <lineage>
        <taxon>Bacteria</taxon>
        <taxon>Bacillati</taxon>
        <taxon>Actinomycetota</taxon>
        <taxon>Actinomycetes</taxon>
        <taxon>Micrococcales</taxon>
        <taxon>Ruaniaceae</taxon>
        <taxon>Ruania</taxon>
    </lineage>
</organism>
<dbReference type="Gene3D" id="3.30.1490.20">
    <property type="entry name" value="ATP-grasp fold, A domain"/>
    <property type="match status" value="1"/>
</dbReference>
<dbReference type="Pfam" id="PF01071">
    <property type="entry name" value="GARS_A"/>
    <property type="match status" value="1"/>
</dbReference>
<evidence type="ECO:0000259" key="7">
    <source>
        <dbReference type="PROSITE" id="PS50975"/>
    </source>
</evidence>
<evidence type="ECO:0000256" key="6">
    <source>
        <dbReference type="SAM" id="MobiDB-lite"/>
    </source>
</evidence>
<dbReference type="GO" id="GO:0018169">
    <property type="term" value="F:ribosomal S6-glutamic acid ligase activity"/>
    <property type="evidence" value="ECO:0007669"/>
    <property type="project" value="TreeGrafter"/>
</dbReference>
<evidence type="ECO:0000313" key="8">
    <source>
        <dbReference type="EMBL" id="HIZ36601.1"/>
    </source>
</evidence>
<dbReference type="PANTHER" id="PTHR21621:SF0">
    <property type="entry name" value="BETA-CITRYLGLUTAMATE SYNTHASE B-RELATED"/>
    <property type="match status" value="1"/>
</dbReference>
<evidence type="ECO:0000256" key="1">
    <source>
        <dbReference type="ARBA" id="ARBA00001936"/>
    </source>
</evidence>
<evidence type="ECO:0000256" key="5">
    <source>
        <dbReference type="PROSITE-ProRule" id="PRU00409"/>
    </source>
</evidence>
<dbReference type="PROSITE" id="PS50975">
    <property type="entry name" value="ATP_GRASP"/>
    <property type="match status" value="1"/>
</dbReference>
<dbReference type="InterPro" id="IPR013815">
    <property type="entry name" value="ATP_grasp_subdomain_1"/>
</dbReference>
<dbReference type="GO" id="GO:0046872">
    <property type="term" value="F:metal ion binding"/>
    <property type="evidence" value="ECO:0007669"/>
    <property type="project" value="InterPro"/>
</dbReference>
<proteinExistence type="predicted"/>
<dbReference type="InterPro" id="IPR011761">
    <property type="entry name" value="ATP-grasp"/>
</dbReference>
<dbReference type="InterPro" id="IPR020561">
    <property type="entry name" value="PRibGlycinamid_synth_ATP-grasp"/>
</dbReference>
<dbReference type="SMART" id="SM01209">
    <property type="entry name" value="GARS_A"/>
    <property type="match status" value="1"/>
</dbReference>
<feature type="compositionally biased region" description="Basic and acidic residues" evidence="6">
    <location>
        <begin position="408"/>
        <end position="418"/>
    </location>
</feature>
<evidence type="ECO:0000313" key="9">
    <source>
        <dbReference type="Proteomes" id="UP000824037"/>
    </source>
</evidence>
<dbReference type="Gene3D" id="3.30.470.20">
    <property type="entry name" value="ATP-grasp fold, B domain"/>
    <property type="match status" value="1"/>
</dbReference>
<dbReference type="PANTHER" id="PTHR21621">
    <property type="entry name" value="RIBOSOMAL PROTEIN S6 MODIFICATION PROTEIN"/>
    <property type="match status" value="1"/>
</dbReference>
<dbReference type="AlphaFoldDB" id="A0A9D2EFW0"/>
<keyword evidence="2" id="KW-0436">Ligase</keyword>
<feature type="domain" description="ATP-grasp" evidence="7">
    <location>
        <begin position="108"/>
        <end position="360"/>
    </location>
</feature>
<accession>A0A9D2EFW0</accession>
<comment type="caution">
    <text evidence="8">The sequence shown here is derived from an EMBL/GenBank/DDBJ whole genome shotgun (WGS) entry which is preliminary data.</text>
</comment>
<reference evidence="8" key="1">
    <citation type="journal article" date="2021" name="PeerJ">
        <title>Extensive microbial diversity within the chicken gut microbiome revealed by metagenomics and culture.</title>
        <authorList>
            <person name="Gilroy R."/>
            <person name="Ravi A."/>
            <person name="Getino M."/>
            <person name="Pursley I."/>
            <person name="Horton D.L."/>
            <person name="Alikhan N.F."/>
            <person name="Baker D."/>
            <person name="Gharbi K."/>
            <person name="Hall N."/>
            <person name="Watson M."/>
            <person name="Adriaenssens E.M."/>
            <person name="Foster-Nyarko E."/>
            <person name="Jarju S."/>
            <person name="Secka A."/>
            <person name="Antonio M."/>
            <person name="Oren A."/>
            <person name="Chaudhuri R.R."/>
            <person name="La Ragione R."/>
            <person name="Hildebrand F."/>
            <person name="Pallen M.J."/>
        </authorList>
    </citation>
    <scope>NUCLEOTIDE SEQUENCE</scope>
    <source>
        <strain evidence="8">ChiGjej4B4-7305</strain>
    </source>
</reference>
<gene>
    <name evidence="8" type="ORF">H9815_12550</name>
</gene>
<dbReference type="GO" id="GO:0009432">
    <property type="term" value="P:SOS response"/>
    <property type="evidence" value="ECO:0007669"/>
    <property type="project" value="TreeGrafter"/>
</dbReference>
<comment type="cofactor">
    <cofactor evidence="1">
        <name>Mn(2+)</name>
        <dbReference type="ChEBI" id="CHEBI:29035"/>
    </cofactor>
</comment>
<feature type="region of interest" description="Disordered" evidence="6">
    <location>
        <begin position="395"/>
        <end position="418"/>
    </location>
</feature>
<keyword evidence="3 5" id="KW-0547">Nucleotide-binding</keyword>
<name>A0A9D2EFW0_9MICO</name>
<dbReference type="GO" id="GO:0005524">
    <property type="term" value="F:ATP binding"/>
    <property type="evidence" value="ECO:0007669"/>
    <property type="project" value="UniProtKB-UniRule"/>
</dbReference>
<dbReference type="SUPFAM" id="SSF56059">
    <property type="entry name" value="Glutathione synthetase ATP-binding domain-like"/>
    <property type="match status" value="1"/>
</dbReference>
<evidence type="ECO:0000256" key="3">
    <source>
        <dbReference type="ARBA" id="ARBA00022741"/>
    </source>
</evidence>
<sequence>MNTVSHRPGPGTGESARSRSEGLLRAALDAVGDLTERRYQREHEVDKRVLDVLRLEQSAERIGLTSLELTAEIRLFSDSAKALLFYKNMSSSLLFLDRAVTNRKPLTKAILSRAGLPVARGSEAASADEVRDAVTALAGEVVVKPVTGSGGRDVSTHLSTAEDAVAAAAPILDSGRNVLVEEMVTGIDLRVTVVDGRTVGATLRIPANVVGDGTATIAELVAAKNTVRETSDYTRHQPIELGPDKERYLAAQSLTPDSVPAQGQRVFLHYVANISAGGDSYEVLERLHPQIADLAERAAAQFPSSLHAGVDLLLERIDAPVTDQRVVICEVNLNNELPLHLYPLYGPSSPVDDLVIAAHWHKEARIPHSTWRKGEAPERVTVDLNQLTELVAKARPLAETAPAPTDAGPEKEAGGAGRRLDREQLQRALTAAAPASSSALVTDDPRFVRHRTEDGETIAERSGRTLIAGAIGADPSVMHRIARTVGIPVMARHWLRASQREKAAELVARRWRSWQLRLPQPGAPMRTVTVDSVAALDAAWEQVPTSARFRLVETPTETACVLLMSGPRLLAAQLLVPLTVTGDGTSKVGTLLAAALTARRDHPLLQPYLSELTAADVLGSADGEEVLPAGQQLQLGRSPRLVDGAAPVGLDTLPWPDLEAHAARFMTAIGNPGVATLSFVPRRRSATEAVWALWRFHSDPALAPFRFPFAGSAADPYLPVAERILTGPSRPL</sequence>
<evidence type="ECO:0000256" key="4">
    <source>
        <dbReference type="ARBA" id="ARBA00022840"/>
    </source>
</evidence>